<feature type="transmembrane region" description="Helical" evidence="1">
    <location>
        <begin position="61"/>
        <end position="82"/>
    </location>
</feature>
<dbReference type="RefSeq" id="WP_179753478.1">
    <property type="nucleotide sequence ID" value="NZ_JACCBU010000001.1"/>
</dbReference>
<comment type="caution">
    <text evidence="2">The sequence shown here is derived from an EMBL/GenBank/DDBJ whole genome shotgun (WGS) entry which is preliminary data.</text>
</comment>
<feature type="transmembrane region" description="Helical" evidence="1">
    <location>
        <begin position="94"/>
        <end position="124"/>
    </location>
</feature>
<dbReference type="EMBL" id="JACCBU010000001">
    <property type="protein sequence ID" value="NYE72585.1"/>
    <property type="molecule type" value="Genomic_DNA"/>
</dbReference>
<keyword evidence="1" id="KW-0472">Membrane</keyword>
<keyword evidence="1" id="KW-0812">Transmembrane</keyword>
<evidence type="ECO:0000256" key="1">
    <source>
        <dbReference type="SAM" id="Phobius"/>
    </source>
</evidence>
<dbReference type="Proteomes" id="UP000569914">
    <property type="component" value="Unassembled WGS sequence"/>
</dbReference>
<evidence type="ECO:0000313" key="2">
    <source>
        <dbReference type="EMBL" id="NYE72585.1"/>
    </source>
</evidence>
<sequence>MDTGPLAIILVNLVGGAAVLALLLPAYVLGRRRLVASEEPLAHDPALLAGYRHVTGGARPVLIFLAVVLGVIVVGLVIQYLITEQLEPDAGMIAAGVSALVFIAAPVPIVLAIVLIAMLIWLIATTRARYHYLEQIAHQPGAPEAAAQLRNERGSLGIAGAAGFAAVTCLLLGIGWIALLFAAAGGAIQCVRNPKCL</sequence>
<accession>A0A7Y9LDB3</accession>
<feature type="transmembrane region" description="Helical" evidence="1">
    <location>
        <begin position="158"/>
        <end position="188"/>
    </location>
</feature>
<proteinExistence type="predicted"/>
<protein>
    <submittedName>
        <fullName evidence="2">Uncharacterized protein</fullName>
    </submittedName>
</protein>
<organism evidence="2 3">
    <name type="scientific">Microlunatus parietis</name>
    <dbReference type="NCBI Taxonomy" id="682979"/>
    <lineage>
        <taxon>Bacteria</taxon>
        <taxon>Bacillati</taxon>
        <taxon>Actinomycetota</taxon>
        <taxon>Actinomycetes</taxon>
        <taxon>Propionibacteriales</taxon>
        <taxon>Propionibacteriaceae</taxon>
        <taxon>Microlunatus</taxon>
    </lineage>
</organism>
<gene>
    <name evidence="2" type="ORF">BKA15_003914</name>
</gene>
<feature type="transmembrane region" description="Helical" evidence="1">
    <location>
        <begin position="6"/>
        <end position="29"/>
    </location>
</feature>
<evidence type="ECO:0000313" key="3">
    <source>
        <dbReference type="Proteomes" id="UP000569914"/>
    </source>
</evidence>
<name>A0A7Y9LDB3_9ACTN</name>
<keyword evidence="1" id="KW-1133">Transmembrane helix</keyword>
<keyword evidence="3" id="KW-1185">Reference proteome</keyword>
<dbReference type="AlphaFoldDB" id="A0A7Y9LDB3"/>
<reference evidence="2 3" key="1">
    <citation type="submission" date="2020-07" db="EMBL/GenBank/DDBJ databases">
        <title>Sequencing the genomes of 1000 actinobacteria strains.</title>
        <authorList>
            <person name="Klenk H.-P."/>
        </authorList>
    </citation>
    <scope>NUCLEOTIDE SEQUENCE [LARGE SCALE GENOMIC DNA]</scope>
    <source>
        <strain evidence="2 3">DSM 22083</strain>
    </source>
</reference>